<protein>
    <recommendedName>
        <fullName evidence="3">TIR domain-containing protein</fullName>
    </recommendedName>
</protein>
<gene>
    <name evidence="4" type="ORF">F3Y22_tig00110500pilonHSYRG00240</name>
</gene>
<dbReference type="PANTHER" id="PTHR11017">
    <property type="entry name" value="LEUCINE-RICH REPEAT-CONTAINING PROTEIN"/>
    <property type="match status" value="1"/>
</dbReference>
<comment type="caution">
    <text evidence="4">The sequence shown here is derived from an EMBL/GenBank/DDBJ whole genome shotgun (WGS) entry which is preliminary data.</text>
</comment>
<dbReference type="FunFam" id="3.40.50.10140:FF:000007">
    <property type="entry name" value="Disease resistance protein (TIR-NBS-LRR class)"/>
    <property type="match status" value="1"/>
</dbReference>
<dbReference type="PRINTS" id="PR00364">
    <property type="entry name" value="DISEASERSIST"/>
</dbReference>
<dbReference type="Gene3D" id="3.40.50.300">
    <property type="entry name" value="P-loop containing nucleotide triphosphate hydrolases"/>
    <property type="match status" value="1"/>
</dbReference>
<dbReference type="PROSITE" id="PS50104">
    <property type="entry name" value="TIR"/>
    <property type="match status" value="1"/>
</dbReference>
<dbReference type="EMBL" id="VEPZ02001011">
    <property type="protein sequence ID" value="KAE8702161.1"/>
    <property type="molecule type" value="Genomic_DNA"/>
</dbReference>
<dbReference type="InterPro" id="IPR027417">
    <property type="entry name" value="P-loop_NTPase"/>
</dbReference>
<dbReference type="SMART" id="SM00255">
    <property type="entry name" value="TIR"/>
    <property type="match status" value="1"/>
</dbReference>
<organism evidence="4 5">
    <name type="scientific">Hibiscus syriacus</name>
    <name type="common">Rose of Sharon</name>
    <dbReference type="NCBI Taxonomy" id="106335"/>
    <lineage>
        <taxon>Eukaryota</taxon>
        <taxon>Viridiplantae</taxon>
        <taxon>Streptophyta</taxon>
        <taxon>Embryophyta</taxon>
        <taxon>Tracheophyta</taxon>
        <taxon>Spermatophyta</taxon>
        <taxon>Magnoliopsida</taxon>
        <taxon>eudicotyledons</taxon>
        <taxon>Gunneridae</taxon>
        <taxon>Pentapetalae</taxon>
        <taxon>rosids</taxon>
        <taxon>malvids</taxon>
        <taxon>Malvales</taxon>
        <taxon>Malvaceae</taxon>
        <taxon>Malvoideae</taxon>
        <taxon>Hibiscus</taxon>
    </lineage>
</organism>
<dbReference type="InterPro" id="IPR035897">
    <property type="entry name" value="Toll_tir_struct_dom_sf"/>
</dbReference>
<evidence type="ECO:0000259" key="3">
    <source>
        <dbReference type="PROSITE" id="PS50104"/>
    </source>
</evidence>
<reference evidence="4" key="1">
    <citation type="submission" date="2019-09" db="EMBL/GenBank/DDBJ databases">
        <title>Draft genome information of white flower Hibiscus syriacus.</title>
        <authorList>
            <person name="Kim Y.-M."/>
        </authorList>
    </citation>
    <scope>NUCLEOTIDE SEQUENCE [LARGE SCALE GENOMIC DNA]</scope>
    <source>
        <strain evidence="4">YM2019G1</strain>
    </source>
</reference>
<evidence type="ECO:0000256" key="1">
    <source>
        <dbReference type="ARBA" id="ARBA00023027"/>
    </source>
</evidence>
<feature type="compositionally biased region" description="Polar residues" evidence="2">
    <location>
        <begin position="1030"/>
        <end position="1039"/>
    </location>
</feature>
<evidence type="ECO:0000313" key="4">
    <source>
        <dbReference type="EMBL" id="KAE8702161.1"/>
    </source>
</evidence>
<dbReference type="InterPro" id="IPR002182">
    <property type="entry name" value="NB-ARC"/>
</dbReference>
<dbReference type="Pfam" id="PF01582">
    <property type="entry name" value="TIR"/>
    <property type="match status" value="1"/>
</dbReference>
<dbReference type="PANTHER" id="PTHR11017:SF479">
    <property type="entry name" value="DISEASE RESISTANCE PROTEIN (TIR-NBS-LRR CLASS) FAMILY"/>
    <property type="match status" value="1"/>
</dbReference>
<dbReference type="AlphaFoldDB" id="A0A6A3ACB5"/>
<feature type="region of interest" description="Disordered" evidence="2">
    <location>
        <begin position="786"/>
        <end position="825"/>
    </location>
</feature>
<feature type="region of interest" description="Disordered" evidence="2">
    <location>
        <begin position="1023"/>
        <end position="1052"/>
    </location>
</feature>
<proteinExistence type="predicted"/>
<evidence type="ECO:0000256" key="2">
    <source>
        <dbReference type="SAM" id="MobiDB-lite"/>
    </source>
</evidence>
<dbReference type="InterPro" id="IPR000157">
    <property type="entry name" value="TIR_dom"/>
</dbReference>
<dbReference type="Gene3D" id="3.40.50.10140">
    <property type="entry name" value="Toll/interleukin-1 receptor homology (TIR) domain"/>
    <property type="match status" value="1"/>
</dbReference>
<sequence length="1052" mass="119738">MASSSSSPPMKHQVFLSFRGEDTRLNFTSHLLKALKDTGMSVFFDEDQLERGEYISLALCHAIEVSRLSIIVLSKEYATSKSCLDELSVIMDRKSTHGQIVLPIFYHVDPSDVRNCGGSFKASFEDHESNRSVDEVERWEAAFAEAGKLKGWHMEGGKFDRSETEYINDIVAYVLKKLMNSYSESASEELVGIDDQKKKILELIKQKDSRVIGLWGMGGIGKTTLADAVYKEVSTTFEGCYFLQNVRDKIEKQGKESVRNEFLSILLMDKDIRIDTPSIGYPYIERLNNLRVIIVLYDVNDSEQVDWMGVKHFGNGSKIILTSRDRQVLKNGGATQIHKVEKLNEKYSLQLFSTCAFKQLNPTAHFLDLSNKFVEYADSNPLALKILGGDVSGISSLLDKCLFDINSCRRMSIHDMLEEMGKDIVDQESKYPKERKRLWNPKDVYQLLNNNKGSDRIEGIKFDMSHSDNLKLSSTCFESMPNLRYIKFDVPEFLSSWAQKSLTNRDINIDIGAIWNNFGMKIFRASNYSPPSNLKYLDTHGCISLESVSFTDRNSHSFDGERDYTMIFSNCFSLNQDSVDNIEANAMLQIQFLVEKWTSRYDHEFSIDPEPNLFYCFPGNKISVDRFEYQSMNSSLSLKITKRGSSGRRLLVFAICLVVDLTDCDRIGNLKFIYEYQPLAASGNDGDGGFKKFKSELFFRSITWTIHKSKSDHVFILCGKDMVKEDQNYEEASFQFYIKHLSFIKNEEKHIKVKKCGVHVIYVDAKSFTITDVMRCDESNLNFDSQGDANTIEPHHHSATETSTRRPKRHRMQKQQEGDQSGAWSQGINHVVAGTSIRVVGPDNDDVEDLEEDMQSVMSRIDKSGKVFYMQGFWRSFAHLWTVAWGDLCSIEELFSSLDFRMSTRRSTSYCRQDFLRVPLVATCAKSKSNSKKKESSSSASASASAAEEYYYAFQASFSFYPPIHTSVETRSNWVGGSKDTSQYTQGSSTEHAIVGEWEHILYGHQSQVEADITMMASNVINPSPHFEDGSQTVLSIPSRQDDDDDQGLRPW</sequence>
<dbReference type="InterPro" id="IPR044974">
    <property type="entry name" value="Disease_R_plants"/>
</dbReference>
<feature type="domain" description="TIR" evidence="3">
    <location>
        <begin position="10"/>
        <end position="178"/>
    </location>
</feature>
<dbReference type="Proteomes" id="UP000436088">
    <property type="component" value="Unassembled WGS sequence"/>
</dbReference>
<accession>A0A6A3ACB5</accession>
<keyword evidence="5" id="KW-1185">Reference proteome</keyword>
<dbReference type="SUPFAM" id="SSF52540">
    <property type="entry name" value="P-loop containing nucleoside triphosphate hydrolases"/>
    <property type="match status" value="1"/>
</dbReference>
<dbReference type="Pfam" id="PF00931">
    <property type="entry name" value="NB-ARC"/>
    <property type="match status" value="1"/>
</dbReference>
<evidence type="ECO:0000313" key="5">
    <source>
        <dbReference type="Proteomes" id="UP000436088"/>
    </source>
</evidence>
<dbReference type="SUPFAM" id="SSF52200">
    <property type="entry name" value="Toll/Interleukin receptor TIR domain"/>
    <property type="match status" value="1"/>
</dbReference>
<keyword evidence="1" id="KW-0520">NAD</keyword>
<dbReference type="GO" id="GO:0007165">
    <property type="term" value="P:signal transduction"/>
    <property type="evidence" value="ECO:0007669"/>
    <property type="project" value="InterPro"/>
</dbReference>
<dbReference type="GO" id="GO:0043531">
    <property type="term" value="F:ADP binding"/>
    <property type="evidence" value="ECO:0007669"/>
    <property type="project" value="InterPro"/>
</dbReference>
<name>A0A6A3ACB5_HIBSY</name>
<dbReference type="GO" id="GO:0006952">
    <property type="term" value="P:defense response"/>
    <property type="evidence" value="ECO:0007669"/>
    <property type="project" value="InterPro"/>
</dbReference>